<dbReference type="SUPFAM" id="SSF51735">
    <property type="entry name" value="NAD(P)-binding Rossmann-fold domains"/>
    <property type="match status" value="1"/>
</dbReference>
<dbReference type="PRINTS" id="PR00081">
    <property type="entry name" value="GDHRDH"/>
</dbReference>
<evidence type="ECO:0000313" key="3">
    <source>
        <dbReference type="Proteomes" id="UP001489004"/>
    </source>
</evidence>
<dbReference type="InterPro" id="IPR036291">
    <property type="entry name" value="NAD(P)-bd_dom_sf"/>
</dbReference>
<evidence type="ECO:0000256" key="1">
    <source>
        <dbReference type="RuleBase" id="RU000363"/>
    </source>
</evidence>
<comment type="caution">
    <text evidence="2">The sequence shown here is derived from an EMBL/GenBank/DDBJ whole genome shotgun (WGS) entry which is preliminary data.</text>
</comment>
<comment type="similarity">
    <text evidence="1">Belongs to the short-chain dehydrogenases/reductases (SDR) family.</text>
</comment>
<organism evidence="2 3">
    <name type="scientific">[Myrmecia] bisecta</name>
    <dbReference type="NCBI Taxonomy" id="41462"/>
    <lineage>
        <taxon>Eukaryota</taxon>
        <taxon>Viridiplantae</taxon>
        <taxon>Chlorophyta</taxon>
        <taxon>core chlorophytes</taxon>
        <taxon>Trebouxiophyceae</taxon>
        <taxon>Trebouxiales</taxon>
        <taxon>Trebouxiaceae</taxon>
        <taxon>Myrmecia</taxon>
    </lineage>
</organism>
<dbReference type="PANTHER" id="PTHR45458:SF1">
    <property type="entry name" value="SHORT CHAIN DEHYDROGENASE"/>
    <property type="match status" value="1"/>
</dbReference>
<reference evidence="2 3" key="1">
    <citation type="journal article" date="2024" name="Nat. Commun.">
        <title>Phylogenomics reveals the evolutionary origins of lichenization in chlorophyte algae.</title>
        <authorList>
            <person name="Puginier C."/>
            <person name="Libourel C."/>
            <person name="Otte J."/>
            <person name="Skaloud P."/>
            <person name="Haon M."/>
            <person name="Grisel S."/>
            <person name="Petersen M."/>
            <person name="Berrin J.G."/>
            <person name="Delaux P.M."/>
            <person name="Dal Grande F."/>
            <person name="Keller J."/>
        </authorList>
    </citation>
    <scope>NUCLEOTIDE SEQUENCE [LARGE SCALE GENOMIC DNA]</scope>
    <source>
        <strain evidence="2 3">SAG 2043</strain>
    </source>
</reference>
<dbReference type="InterPro" id="IPR052184">
    <property type="entry name" value="SDR_enzymes"/>
</dbReference>
<dbReference type="InterPro" id="IPR002347">
    <property type="entry name" value="SDR_fam"/>
</dbReference>
<gene>
    <name evidence="2" type="ORF">WJX72_006821</name>
</gene>
<accession>A0AAW1R7S6</accession>
<protein>
    <submittedName>
        <fullName evidence="2">Uncharacterized protein</fullName>
    </submittedName>
</protein>
<name>A0AAW1R7S6_9CHLO</name>
<dbReference type="Proteomes" id="UP001489004">
    <property type="component" value="Unassembled WGS sequence"/>
</dbReference>
<evidence type="ECO:0000313" key="2">
    <source>
        <dbReference type="EMBL" id="KAK9829600.1"/>
    </source>
</evidence>
<dbReference type="AlphaFoldDB" id="A0AAW1R7S6"/>
<dbReference type="EMBL" id="JALJOR010000001">
    <property type="protein sequence ID" value="KAK9829600.1"/>
    <property type="molecule type" value="Genomic_DNA"/>
</dbReference>
<dbReference type="Gene3D" id="3.40.50.720">
    <property type="entry name" value="NAD(P)-binding Rossmann-like Domain"/>
    <property type="match status" value="1"/>
</dbReference>
<dbReference type="PANTHER" id="PTHR45458">
    <property type="entry name" value="SHORT-CHAIN DEHYDROGENASE/REDUCTASE SDR"/>
    <property type="match status" value="1"/>
</dbReference>
<dbReference type="Pfam" id="PF00106">
    <property type="entry name" value="adh_short"/>
    <property type="match status" value="1"/>
</dbReference>
<proteinExistence type="inferred from homology"/>
<dbReference type="CDD" id="cd05325">
    <property type="entry name" value="carb_red_sniffer_like_SDR_c"/>
    <property type="match status" value="1"/>
</dbReference>
<keyword evidence="3" id="KW-1185">Reference proteome</keyword>
<sequence>MLRVVGLPTSSQLPAGGRRCCTGLTATRRQRSQALANQGHKRNRLSVMAAGRITGKTVVVTGANRGLGLEWVRQLLAQGNSVYAAVRDPSKAKELTSLKDARVTQLDVSNPASIQEWAKKLASQVDHIDYVINNAGVIGAYQDFEHVTAEDMLAVFQTNTIGPLLITQQLLRNRLIGSGQKVADGPGSVIANVTSKVGSVDDNRGGGGYAYRASKSALNNVNKSMSIDLARRGIAAVLLHPGYVRTGMTGGNGLIDVDQAVAGMLSVLESDLPLNGHWYDYKQEAIPW</sequence>
<dbReference type="PRINTS" id="PR00080">
    <property type="entry name" value="SDRFAMILY"/>
</dbReference>
<dbReference type="GO" id="GO:0016616">
    <property type="term" value="F:oxidoreductase activity, acting on the CH-OH group of donors, NAD or NADP as acceptor"/>
    <property type="evidence" value="ECO:0007669"/>
    <property type="project" value="TreeGrafter"/>
</dbReference>